<dbReference type="Proteomes" id="UP000095282">
    <property type="component" value="Unplaced"/>
</dbReference>
<protein>
    <submittedName>
        <fullName evidence="2">TDP43_N domain-containing protein</fullName>
    </submittedName>
</protein>
<organism evidence="1 2">
    <name type="scientific">Caenorhabditis tropicalis</name>
    <dbReference type="NCBI Taxonomy" id="1561998"/>
    <lineage>
        <taxon>Eukaryota</taxon>
        <taxon>Metazoa</taxon>
        <taxon>Ecdysozoa</taxon>
        <taxon>Nematoda</taxon>
        <taxon>Chromadorea</taxon>
        <taxon>Rhabditida</taxon>
        <taxon>Rhabditina</taxon>
        <taxon>Rhabditomorpha</taxon>
        <taxon>Rhabditoidea</taxon>
        <taxon>Rhabditidae</taxon>
        <taxon>Peloderinae</taxon>
        <taxon>Caenorhabditis</taxon>
    </lineage>
</organism>
<evidence type="ECO:0000313" key="2">
    <source>
        <dbReference type="WBParaSite" id="Csp11.Scaffold630.g18849.t1"/>
    </source>
</evidence>
<proteinExistence type="predicted"/>
<dbReference type="WBParaSite" id="Csp11.Scaffold630.g18849.t1">
    <property type="protein sequence ID" value="Csp11.Scaffold630.g18849.t1"/>
    <property type="gene ID" value="Csp11.Scaffold630.g18849"/>
</dbReference>
<sequence>MAQTLRMKLRDVEITMELTDNTITRNAVRLAFSLPDHTVCALFYDRADGIRQHCRITPNGASFMLPDGWQNMVFDVRYIIRSAVSLNVEEKLFDEFCNQLSLK</sequence>
<evidence type="ECO:0000313" key="1">
    <source>
        <dbReference type="Proteomes" id="UP000095282"/>
    </source>
</evidence>
<keyword evidence="1" id="KW-1185">Reference proteome</keyword>
<name>A0A1I7USB4_9PELO</name>
<accession>A0A1I7USB4</accession>
<reference evidence="2" key="1">
    <citation type="submission" date="2016-11" db="UniProtKB">
        <authorList>
            <consortium name="WormBaseParasite"/>
        </authorList>
    </citation>
    <scope>IDENTIFICATION</scope>
</reference>
<dbReference type="AlphaFoldDB" id="A0A1I7USB4"/>